<keyword evidence="1" id="KW-0472">Membrane</keyword>
<gene>
    <name evidence="2" type="ORF">METZ01_LOCUS280283</name>
</gene>
<dbReference type="EMBL" id="UINC01082554">
    <property type="protein sequence ID" value="SVC27429.1"/>
    <property type="molecule type" value="Genomic_DNA"/>
</dbReference>
<keyword evidence="1" id="KW-1133">Transmembrane helix</keyword>
<proteinExistence type="predicted"/>
<accession>A0A382KT13</accession>
<evidence type="ECO:0000313" key="2">
    <source>
        <dbReference type="EMBL" id="SVC27429.1"/>
    </source>
</evidence>
<protein>
    <recommendedName>
        <fullName evidence="3">Lycopene cyclase domain-containing protein</fullName>
    </recommendedName>
</protein>
<keyword evidence="1" id="KW-0812">Transmembrane</keyword>
<dbReference type="AlphaFoldDB" id="A0A382KT13"/>
<evidence type="ECO:0000256" key="1">
    <source>
        <dbReference type="SAM" id="Phobius"/>
    </source>
</evidence>
<feature type="transmembrane region" description="Helical" evidence="1">
    <location>
        <begin position="6"/>
        <end position="23"/>
    </location>
</feature>
<feature type="transmembrane region" description="Helical" evidence="1">
    <location>
        <begin position="35"/>
        <end position="55"/>
    </location>
</feature>
<evidence type="ECO:0008006" key="3">
    <source>
        <dbReference type="Google" id="ProtNLM"/>
    </source>
</evidence>
<name>A0A382KT13_9ZZZZ</name>
<sequence>MGMAELSIIAPVLVVVVGCYLSIYPKIAGNNLNKLALCDLGFSAFVYVLVGLKYWGTGYEFSLLLFSTNWFWFTVIVYYAIEIPYFIWYCKKYNVSFEMKE</sequence>
<feature type="transmembrane region" description="Helical" evidence="1">
    <location>
        <begin position="70"/>
        <end position="90"/>
    </location>
</feature>
<organism evidence="2">
    <name type="scientific">marine metagenome</name>
    <dbReference type="NCBI Taxonomy" id="408172"/>
    <lineage>
        <taxon>unclassified sequences</taxon>
        <taxon>metagenomes</taxon>
        <taxon>ecological metagenomes</taxon>
    </lineage>
</organism>
<reference evidence="2" key="1">
    <citation type="submission" date="2018-05" db="EMBL/GenBank/DDBJ databases">
        <authorList>
            <person name="Lanie J.A."/>
            <person name="Ng W.-L."/>
            <person name="Kazmierczak K.M."/>
            <person name="Andrzejewski T.M."/>
            <person name="Davidsen T.M."/>
            <person name="Wayne K.J."/>
            <person name="Tettelin H."/>
            <person name="Glass J.I."/>
            <person name="Rusch D."/>
            <person name="Podicherti R."/>
            <person name="Tsui H.-C.T."/>
            <person name="Winkler M.E."/>
        </authorList>
    </citation>
    <scope>NUCLEOTIDE SEQUENCE</scope>
</reference>